<name>A0A6S7KD46_PARCT</name>
<comment type="caution">
    <text evidence="3">The sequence shown here is derived from an EMBL/GenBank/DDBJ whole genome shotgun (WGS) entry which is preliminary data.</text>
</comment>
<dbReference type="Gene3D" id="3.40.50.300">
    <property type="entry name" value="P-loop containing nucleotide triphosphate hydrolases"/>
    <property type="match status" value="1"/>
</dbReference>
<accession>A0A6S7KD46</accession>
<dbReference type="PROSITE" id="PS51419">
    <property type="entry name" value="RAB"/>
    <property type="match status" value="1"/>
</dbReference>
<dbReference type="PRINTS" id="PR00449">
    <property type="entry name" value="RASTRNSFRMNG"/>
</dbReference>
<dbReference type="AlphaFoldDB" id="A0A6S7KD46"/>
<evidence type="ECO:0000256" key="1">
    <source>
        <dbReference type="ARBA" id="ARBA00022741"/>
    </source>
</evidence>
<sequence length="157" mass="17368">MGTILSKQGKQNFEQEVPKFKIVLVGEPAVGKSSIFLRYTKNQFDYSYQPSVSVAIGNVVKKINIPYQGVVSVVIWDVPGREEMDLRKSYYKDVDAAIVVVDVSEPDTIGLAPTWKQDVLNHAQFTVAHNTANESRDAIMASSIPVLLLGNKADKLE</sequence>
<dbReference type="SMART" id="SM00175">
    <property type="entry name" value="RAB"/>
    <property type="match status" value="1"/>
</dbReference>
<keyword evidence="4" id="KW-1185">Reference proteome</keyword>
<protein>
    <submittedName>
        <fullName evidence="3">Rho-related racA-like</fullName>
    </submittedName>
</protein>
<organism evidence="3 4">
    <name type="scientific">Paramuricea clavata</name>
    <name type="common">Red gorgonian</name>
    <name type="synonym">Violescent sea-whip</name>
    <dbReference type="NCBI Taxonomy" id="317549"/>
    <lineage>
        <taxon>Eukaryota</taxon>
        <taxon>Metazoa</taxon>
        <taxon>Cnidaria</taxon>
        <taxon>Anthozoa</taxon>
        <taxon>Octocorallia</taxon>
        <taxon>Malacalcyonacea</taxon>
        <taxon>Plexauridae</taxon>
        <taxon>Paramuricea</taxon>
    </lineage>
</organism>
<evidence type="ECO:0000256" key="2">
    <source>
        <dbReference type="ARBA" id="ARBA00023134"/>
    </source>
</evidence>
<dbReference type="OrthoDB" id="6056409at2759"/>
<dbReference type="InterPro" id="IPR050227">
    <property type="entry name" value="Rab"/>
</dbReference>
<feature type="non-terminal residue" evidence="3">
    <location>
        <position position="1"/>
    </location>
</feature>
<dbReference type="NCBIfam" id="TIGR00231">
    <property type="entry name" value="small_GTP"/>
    <property type="match status" value="1"/>
</dbReference>
<gene>
    <name evidence="3" type="ORF">PACLA_8A088431</name>
</gene>
<dbReference type="InterPro" id="IPR027417">
    <property type="entry name" value="P-loop_NTPase"/>
</dbReference>
<dbReference type="GO" id="GO:0005525">
    <property type="term" value="F:GTP binding"/>
    <property type="evidence" value="ECO:0007669"/>
    <property type="project" value="UniProtKB-KW"/>
</dbReference>
<dbReference type="Proteomes" id="UP001152795">
    <property type="component" value="Unassembled WGS sequence"/>
</dbReference>
<reference evidence="3" key="1">
    <citation type="submission" date="2020-04" db="EMBL/GenBank/DDBJ databases">
        <authorList>
            <person name="Alioto T."/>
            <person name="Alioto T."/>
            <person name="Gomez Garrido J."/>
        </authorList>
    </citation>
    <scope>NUCLEOTIDE SEQUENCE</scope>
    <source>
        <strain evidence="3">A484AB</strain>
    </source>
</reference>
<dbReference type="GO" id="GO:0003924">
    <property type="term" value="F:GTPase activity"/>
    <property type="evidence" value="ECO:0007669"/>
    <property type="project" value="InterPro"/>
</dbReference>
<evidence type="ECO:0000313" key="4">
    <source>
        <dbReference type="Proteomes" id="UP001152795"/>
    </source>
</evidence>
<keyword evidence="1" id="KW-0547">Nucleotide-binding</keyword>
<dbReference type="InterPro" id="IPR001806">
    <property type="entry name" value="Small_GTPase"/>
</dbReference>
<dbReference type="Pfam" id="PF00071">
    <property type="entry name" value="Ras"/>
    <property type="match status" value="1"/>
</dbReference>
<proteinExistence type="predicted"/>
<evidence type="ECO:0000313" key="3">
    <source>
        <dbReference type="EMBL" id="CAB4018368.1"/>
    </source>
</evidence>
<keyword evidence="2" id="KW-0342">GTP-binding</keyword>
<dbReference type="SUPFAM" id="SSF52540">
    <property type="entry name" value="P-loop containing nucleoside triphosphate hydrolases"/>
    <property type="match status" value="1"/>
</dbReference>
<dbReference type="InterPro" id="IPR005225">
    <property type="entry name" value="Small_GTP-bd"/>
</dbReference>
<dbReference type="PANTHER" id="PTHR47977">
    <property type="entry name" value="RAS-RELATED PROTEIN RAB"/>
    <property type="match status" value="1"/>
</dbReference>
<dbReference type="EMBL" id="CACRXK020009974">
    <property type="protein sequence ID" value="CAB4018368.1"/>
    <property type="molecule type" value="Genomic_DNA"/>
</dbReference>